<keyword evidence="3" id="KW-1185">Reference proteome</keyword>
<sequence>MDVGWSGARSSRPKCDPRLSKGPGQHTCLETKLVKSECFPENNGALVCPGKECLSERRVVERGGLSREEGCRERSIAQAGCPVVRLLLCQMARRASFATLPTLDTTLEHCSPHVMSPASERGCFTPVSAVYSPSIKLQYEIAKVGGRALVGGTNLVRM</sequence>
<name>A0A1J7I5X7_9PEZI</name>
<dbReference type="EMBL" id="KV875110">
    <property type="protein sequence ID" value="OIW22853.1"/>
    <property type="molecule type" value="Genomic_DNA"/>
</dbReference>
<accession>A0A1J7I5X7</accession>
<dbReference type="InParanoid" id="A0A1J7I5X7"/>
<evidence type="ECO:0000313" key="2">
    <source>
        <dbReference type="EMBL" id="OIW22853.1"/>
    </source>
</evidence>
<dbReference type="AlphaFoldDB" id="A0A1J7I5X7"/>
<evidence type="ECO:0000256" key="1">
    <source>
        <dbReference type="SAM" id="MobiDB-lite"/>
    </source>
</evidence>
<gene>
    <name evidence="2" type="ORF">CONLIGDRAFT_151162</name>
</gene>
<dbReference type="Proteomes" id="UP000182658">
    <property type="component" value="Unassembled WGS sequence"/>
</dbReference>
<evidence type="ECO:0000313" key="3">
    <source>
        <dbReference type="Proteomes" id="UP000182658"/>
    </source>
</evidence>
<protein>
    <submittedName>
        <fullName evidence="2">Uncharacterized protein</fullName>
    </submittedName>
</protein>
<proteinExistence type="predicted"/>
<reference evidence="2 3" key="1">
    <citation type="submission" date="2016-10" db="EMBL/GenBank/DDBJ databases">
        <title>Draft genome sequence of Coniochaeta ligniaria NRRL30616, a lignocellulolytic fungus for bioabatement of inhibitors in plant biomass hydrolysates.</title>
        <authorList>
            <consortium name="DOE Joint Genome Institute"/>
            <person name="Jimenez D.J."/>
            <person name="Hector R.E."/>
            <person name="Riley R."/>
            <person name="Sun H."/>
            <person name="Grigoriev I.V."/>
            <person name="Van Elsas J.D."/>
            <person name="Nichols N.N."/>
        </authorList>
    </citation>
    <scope>NUCLEOTIDE SEQUENCE [LARGE SCALE GENOMIC DNA]</scope>
    <source>
        <strain evidence="2 3">NRRL 30616</strain>
    </source>
</reference>
<organism evidence="2 3">
    <name type="scientific">Coniochaeta ligniaria NRRL 30616</name>
    <dbReference type="NCBI Taxonomy" id="1408157"/>
    <lineage>
        <taxon>Eukaryota</taxon>
        <taxon>Fungi</taxon>
        <taxon>Dikarya</taxon>
        <taxon>Ascomycota</taxon>
        <taxon>Pezizomycotina</taxon>
        <taxon>Sordariomycetes</taxon>
        <taxon>Sordariomycetidae</taxon>
        <taxon>Coniochaetales</taxon>
        <taxon>Coniochaetaceae</taxon>
        <taxon>Coniochaeta</taxon>
    </lineage>
</organism>
<feature type="region of interest" description="Disordered" evidence="1">
    <location>
        <begin position="1"/>
        <end position="24"/>
    </location>
</feature>